<dbReference type="EMBL" id="CAADRN010000237">
    <property type="protein sequence ID" value="VFU15746.1"/>
    <property type="molecule type" value="Genomic_DNA"/>
</dbReference>
<name>A0A485M114_9ZZZZ</name>
<organism evidence="1">
    <name type="scientific">anaerobic digester metagenome</name>
    <dbReference type="NCBI Taxonomy" id="1263854"/>
    <lineage>
        <taxon>unclassified sequences</taxon>
        <taxon>metagenomes</taxon>
        <taxon>ecological metagenomes</taxon>
    </lineage>
</organism>
<evidence type="ECO:0000313" key="1">
    <source>
        <dbReference type="EMBL" id="VFU15746.1"/>
    </source>
</evidence>
<protein>
    <submittedName>
        <fullName evidence="1">Uncharacterized protein</fullName>
    </submittedName>
</protein>
<accession>A0A485M114</accession>
<gene>
    <name evidence="1" type="ORF">SCFA_3110003</name>
</gene>
<dbReference type="AlphaFoldDB" id="A0A485M114"/>
<sequence length="43" mass="4999">MQNKTVVKQLFVEGAMLLEKRDVRLLALLLNGYFHRRVAQLEG</sequence>
<reference evidence="1" key="1">
    <citation type="submission" date="2019-03" db="EMBL/GenBank/DDBJ databases">
        <authorList>
            <person name="Hao L."/>
        </authorList>
    </citation>
    <scope>NUCLEOTIDE SEQUENCE</scope>
</reference>
<proteinExistence type="predicted"/>